<protein>
    <submittedName>
        <fullName evidence="2">Uncharacterized protein</fullName>
    </submittedName>
</protein>
<name>A0AAV8PVP6_ENSVE</name>
<keyword evidence="3" id="KW-1185">Reference proteome</keyword>
<proteinExistence type="predicted"/>
<gene>
    <name evidence="2" type="ORF">OPV22_033985</name>
</gene>
<reference evidence="2 3" key="1">
    <citation type="submission" date="2022-12" db="EMBL/GenBank/DDBJ databases">
        <title>Chromosome-scale assembly of the Ensete ventricosum genome.</title>
        <authorList>
            <person name="Dussert Y."/>
            <person name="Stocks J."/>
            <person name="Wendawek A."/>
            <person name="Woldeyes F."/>
            <person name="Nichols R.A."/>
            <person name="Borrell J.S."/>
        </authorList>
    </citation>
    <scope>NUCLEOTIDE SEQUENCE [LARGE SCALE GENOMIC DNA]</scope>
    <source>
        <strain evidence="3">cv. Maze</strain>
        <tissue evidence="2">Seeds</tissue>
    </source>
</reference>
<evidence type="ECO:0000313" key="2">
    <source>
        <dbReference type="EMBL" id="KAJ8461059.1"/>
    </source>
</evidence>
<accession>A0AAV8PVP6</accession>
<feature type="region of interest" description="Disordered" evidence="1">
    <location>
        <begin position="1"/>
        <end position="26"/>
    </location>
</feature>
<comment type="caution">
    <text evidence="2">The sequence shown here is derived from an EMBL/GenBank/DDBJ whole genome shotgun (WGS) entry which is preliminary data.</text>
</comment>
<dbReference type="Proteomes" id="UP001222027">
    <property type="component" value="Unassembled WGS sequence"/>
</dbReference>
<evidence type="ECO:0000313" key="3">
    <source>
        <dbReference type="Proteomes" id="UP001222027"/>
    </source>
</evidence>
<sequence length="123" mass="13371">MSSELTVVAARQQASEPEAERHALGKSSVGAMRGSSTLSSAFAVSTSTWSDILLDSSRCTSRYLDEYSSAWSSRDFCSSTLVRSYKRDDGIIDVLLAMFPLVEERASCLLPLGSDLINWSVGH</sequence>
<organism evidence="2 3">
    <name type="scientific">Ensete ventricosum</name>
    <name type="common">Abyssinian banana</name>
    <name type="synonym">Musa ensete</name>
    <dbReference type="NCBI Taxonomy" id="4639"/>
    <lineage>
        <taxon>Eukaryota</taxon>
        <taxon>Viridiplantae</taxon>
        <taxon>Streptophyta</taxon>
        <taxon>Embryophyta</taxon>
        <taxon>Tracheophyta</taxon>
        <taxon>Spermatophyta</taxon>
        <taxon>Magnoliopsida</taxon>
        <taxon>Liliopsida</taxon>
        <taxon>Zingiberales</taxon>
        <taxon>Musaceae</taxon>
        <taxon>Ensete</taxon>
    </lineage>
</organism>
<dbReference type="AlphaFoldDB" id="A0AAV8PVP6"/>
<dbReference type="EMBL" id="JAQQAF010000009">
    <property type="protein sequence ID" value="KAJ8461059.1"/>
    <property type="molecule type" value="Genomic_DNA"/>
</dbReference>
<evidence type="ECO:0000256" key="1">
    <source>
        <dbReference type="SAM" id="MobiDB-lite"/>
    </source>
</evidence>